<proteinExistence type="inferred from homology"/>
<gene>
    <name evidence="11" type="ORF">MHL29_09155</name>
</gene>
<keyword evidence="8 9" id="KW-0472">Membrane</keyword>
<organism evidence="11 12">
    <name type="scientific">Arsenicicoccus bolidensis</name>
    <dbReference type="NCBI Taxonomy" id="229480"/>
    <lineage>
        <taxon>Bacteria</taxon>
        <taxon>Bacillati</taxon>
        <taxon>Actinomycetota</taxon>
        <taxon>Actinomycetes</taxon>
        <taxon>Micrococcales</taxon>
        <taxon>Intrasporangiaceae</taxon>
        <taxon>Arsenicicoccus</taxon>
    </lineage>
</organism>
<comment type="caution">
    <text evidence="11">The sequence shown here is derived from an EMBL/GenBank/DDBJ whole genome shotgun (WGS) entry which is preliminary data.</text>
</comment>
<keyword evidence="3 9" id="KW-0813">Transport</keyword>
<keyword evidence="4 9" id="KW-1003">Cell membrane</keyword>
<feature type="transmembrane region" description="Helical" evidence="9">
    <location>
        <begin position="176"/>
        <end position="195"/>
    </location>
</feature>
<feature type="transmembrane region" description="Helical" evidence="9">
    <location>
        <begin position="31"/>
        <end position="56"/>
    </location>
</feature>
<keyword evidence="7 9" id="KW-1133">Transmembrane helix</keyword>
<dbReference type="PROSITE" id="PS51012">
    <property type="entry name" value="ABC_TM2"/>
    <property type="match status" value="1"/>
</dbReference>
<feature type="domain" description="ABC transmembrane type-2" evidence="10">
    <location>
        <begin position="32"/>
        <end position="266"/>
    </location>
</feature>
<dbReference type="EMBL" id="JAKRCV010000024">
    <property type="protein sequence ID" value="MCG7322053.1"/>
    <property type="molecule type" value="Genomic_DNA"/>
</dbReference>
<name>A0ABS9Q2E4_9MICO</name>
<reference evidence="11 12" key="1">
    <citation type="submission" date="2022-02" db="EMBL/GenBank/DDBJ databases">
        <title>Uncovering new skin microbiome diversity through culturing and metagenomics.</title>
        <authorList>
            <person name="Conlan S."/>
            <person name="Deming C."/>
            <person name="Nisc Comparative Sequencing Program N."/>
            <person name="Segre J.A."/>
        </authorList>
    </citation>
    <scope>NUCLEOTIDE SEQUENCE [LARGE SCALE GENOMIC DNA]</scope>
    <source>
        <strain evidence="11 12">ACRQZ</strain>
    </source>
</reference>
<dbReference type="PANTHER" id="PTHR30413:SF8">
    <property type="entry name" value="TRANSPORT PERMEASE PROTEIN"/>
    <property type="match status" value="1"/>
</dbReference>
<feature type="transmembrane region" description="Helical" evidence="9">
    <location>
        <begin position="141"/>
        <end position="169"/>
    </location>
</feature>
<evidence type="ECO:0000256" key="4">
    <source>
        <dbReference type="ARBA" id="ARBA00022475"/>
    </source>
</evidence>
<evidence type="ECO:0000256" key="7">
    <source>
        <dbReference type="ARBA" id="ARBA00022989"/>
    </source>
</evidence>
<evidence type="ECO:0000256" key="3">
    <source>
        <dbReference type="ARBA" id="ARBA00022448"/>
    </source>
</evidence>
<protein>
    <recommendedName>
        <fullName evidence="9">Transport permease protein</fullName>
    </recommendedName>
</protein>
<evidence type="ECO:0000313" key="12">
    <source>
        <dbReference type="Proteomes" id="UP001521931"/>
    </source>
</evidence>
<accession>A0ABS9Q2E4</accession>
<keyword evidence="6 9" id="KW-0812">Transmembrane</keyword>
<dbReference type="InterPro" id="IPR013525">
    <property type="entry name" value="ABC2_TM"/>
</dbReference>
<comment type="similarity">
    <text evidence="2 9">Belongs to the ABC-2 integral membrane protein family.</text>
</comment>
<evidence type="ECO:0000256" key="2">
    <source>
        <dbReference type="ARBA" id="ARBA00007783"/>
    </source>
</evidence>
<keyword evidence="12" id="KW-1185">Reference proteome</keyword>
<dbReference type="PANTHER" id="PTHR30413">
    <property type="entry name" value="INNER MEMBRANE TRANSPORT PERMEASE"/>
    <property type="match status" value="1"/>
</dbReference>
<sequence length="274" mass="30423">MSLGLVDVTRHRYLLRLIVRKELRARYQGSLLGMVWSYVKPAVQFIVFYFAVGVFLRMNDSLPNYAVYLFAGIVSVNYFSEILGNATRSIVGNAALVKKIYLPRELFPVSSVFVAGAHLVPQLVVLLAGALIAHWRPGLTHLLAIGLAMFICTVFALGLGLAFGAVNVIFRDAENLVDLLLMIATWASPVLYVWTHVRDAVGSGWGWTLYQLNPLTTVVELMHWGVWHPTTDGTPPLPPHLLWTSAQALIVSLLVLAIGQTIFRRLDGRFAQEL</sequence>
<evidence type="ECO:0000256" key="6">
    <source>
        <dbReference type="ARBA" id="ARBA00022692"/>
    </source>
</evidence>
<evidence type="ECO:0000256" key="1">
    <source>
        <dbReference type="ARBA" id="ARBA00004429"/>
    </source>
</evidence>
<evidence type="ECO:0000259" key="10">
    <source>
        <dbReference type="PROSITE" id="PS51012"/>
    </source>
</evidence>
<feature type="transmembrane region" description="Helical" evidence="9">
    <location>
        <begin position="106"/>
        <end position="135"/>
    </location>
</feature>
<dbReference type="Proteomes" id="UP001521931">
    <property type="component" value="Unassembled WGS sequence"/>
</dbReference>
<feature type="transmembrane region" description="Helical" evidence="9">
    <location>
        <begin position="241"/>
        <end position="263"/>
    </location>
</feature>
<evidence type="ECO:0000256" key="5">
    <source>
        <dbReference type="ARBA" id="ARBA00022519"/>
    </source>
</evidence>
<evidence type="ECO:0000256" key="9">
    <source>
        <dbReference type="RuleBase" id="RU361157"/>
    </source>
</evidence>
<evidence type="ECO:0000313" key="11">
    <source>
        <dbReference type="EMBL" id="MCG7322053.1"/>
    </source>
</evidence>
<feature type="transmembrane region" description="Helical" evidence="9">
    <location>
        <begin position="62"/>
        <end position="80"/>
    </location>
</feature>
<keyword evidence="5" id="KW-0997">Cell inner membrane</keyword>
<evidence type="ECO:0000256" key="8">
    <source>
        <dbReference type="ARBA" id="ARBA00023136"/>
    </source>
</evidence>
<dbReference type="Pfam" id="PF01061">
    <property type="entry name" value="ABC2_membrane"/>
    <property type="match status" value="1"/>
</dbReference>
<comment type="subcellular location">
    <subcellularLocation>
        <location evidence="1">Cell inner membrane</location>
        <topology evidence="1">Multi-pass membrane protein</topology>
    </subcellularLocation>
    <subcellularLocation>
        <location evidence="9">Cell membrane</location>
        <topology evidence="9">Multi-pass membrane protein</topology>
    </subcellularLocation>
</comment>
<dbReference type="InterPro" id="IPR047817">
    <property type="entry name" value="ABC2_TM_bact-type"/>
</dbReference>
<dbReference type="RefSeq" id="WP_239264082.1">
    <property type="nucleotide sequence ID" value="NZ_JAKRCV010000024.1"/>
</dbReference>